<keyword evidence="1" id="KW-1133">Transmembrane helix</keyword>
<reference evidence="2" key="1">
    <citation type="journal article" date="2015" name="Genome Biol. Evol.">
        <title>Evolutionary Stasis in Cycad Plastomes and the First Case of Plastome GC-Biased Gene Conversion.</title>
        <authorList>
            <person name="Wu C.S."/>
            <person name="Chaw S.M."/>
        </authorList>
    </citation>
    <scope>NUCLEOTIDE SEQUENCE</scope>
</reference>
<evidence type="ECO:0000313" key="2">
    <source>
        <dbReference type="EMBL" id="BAR93653.1"/>
    </source>
</evidence>
<protein>
    <submittedName>
        <fullName evidence="2">Cytochrome b/f complex 3.5 kDa subunit</fullName>
    </submittedName>
</protein>
<dbReference type="RefSeq" id="YP_009158447.1">
    <property type="nucleotide sequence ID" value="NC_027512.1"/>
</dbReference>
<organism evidence="2">
    <name type="scientific">Dioon spinulosum</name>
    <name type="common">Gum palm</name>
    <dbReference type="NCBI Taxonomy" id="115877"/>
    <lineage>
        <taxon>Eukaryota</taxon>
        <taxon>Viridiplantae</taxon>
        <taxon>Streptophyta</taxon>
        <taxon>Embryophyta</taxon>
        <taxon>Tracheophyta</taxon>
        <taxon>Spermatophyta</taxon>
        <taxon>Cycadidae</taxon>
        <taxon>Cycadales</taxon>
        <taxon>Zamiaceae</taxon>
        <taxon>Dioon</taxon>
    </lineage>
</organism>
<keyword evidence="2" id="KW-0934">Plastid</keyword>
<evidence type="ECO:0000256" key="1">
    <source>
        <dbReference type="SAM" id="Phobius"/>
    </source>
</evidence>
<proteinExistence type="predicted"/>
<dbReference type="GeneID" id="25020547"/>
<keyword evidence="1" id="KW-0472">Membrane</keyword>
<feature type="transmembrane region" description="Helical" evidence="1">
    <location>
        <begin position="12"/>
        <end position="30"/>
    </location>
</feature>
<sequence>MPTVASIPGPLLVSLIPTLALPIGSSLIALL</sequence>
<dbReference type="EMBL" id="LC049070">
    <property type="protein sequence ID" value="BAR93653.1"/>
    <property type="molecule type" value="Genomic_DNA"/>
</dbReference>
<dbReference type="AlphaFoldDB" id="A0A0H5AV71"/>
<accession>A0A0H5AV71</accession>
<gene>
    <name evidence="2" type="primary">petL</name>
</gene>
<keyword evidence="1" id="KW-0812">Transmembrane</keyword>
<reference evidence="2" key="2">
    <citation type="submission" date="2015-04" db="EMBL/GenBank/DDBJ databases">
        <authorList>
            <person name="Wu C."/>
            <person name="Chaw S."/>
        </authorList>
    </citation>
    <scope>NUCLEOTIDE SEQUENCE</scope>
</reference>
<geneLocation type="chloroplast" evidence="2"/>
<keyword evidence="2" id="KW-0150">Chloroplast</keyword>
<name>A0A0H5AV71_DIOSP</name>